<dbReference type="Proteomes" id="UP001058687">
    <property type="component" value="Chromosome 1"/>
</dbReference>
<keyword evidence="3 6" id="KW-0812">Transmembrane</keyword>
<dbReference type="PANTHER" id="PTHR30619">
    <property type="entry name" value="DNA INTERNALIZATION/COMPETENCE PROTEIN COMEC/REC2"/>
    <property type="match status" value="1"/>
</dbReference>
<dbReference type="Pfam" id="PF00753">
    <property type="entry name" value="Lactamase_B"/>
    <property type="match status" value="1"/>
</dbReference>
<dbReference type="Pfam" id="PF03772">
    <property type="entry name" value="Competence"/>
    <property type="match status" value="1"/>
</dbReference>
<feature type="transmembrane region" description="Helical" evidence="6">
    <location>
        <begin position="289"/>
        <end position="308"/>
    </location>
</feature>
<accession>A0AAE9SLR2</accession>
<feature type="domain" description="Metallo-beta-lactamase" evidence="7">
    <location>
        <begin position="506"/>
        <end position="689"/>
    </location>
</feature>
<protein>
    <submittedName>
        <fullName evidence="8">DNA internalization-related competence protein ComEC/Rec2</fullName>
    </submittedName>
</protein>
<dbReference type="PANTHER" id="PTHR30619:SF1">
    <property type="entry name" value="RECOMBINATION PROTEIN 2"/>
    <property type="match status" value="1"/>
</dbReference>
<keyword evidence="4 6" id="KW-1133">Transmembrane helix</keyword>
<feature type="transmembrane region" description="Helical" evidence="6">
    <location>
        <begin position="369"/>
        <end position="390"/>
    </location>
</feature>
<sequence>MTLLEKSLTLALFVASVISSAWWPTMPDWRWLLLGIIATGSIIKLRRGLLSIGVIWGFMVVIIHGNVMEHQRQALFRAGVNITINGKVDSPFTQISHGYEGIAQINQVNSQNLLPFLKPKIRLITAFPLPVNSEFTTQVTIKPILGLKNEAGFDAEKQAVGKGIVARAVTPDDAKWLIRTHSSFRQQIIAAVDTHIAELDHFPLISALAFSDRSLLAKQDWQSLRDSGLLHLVSISGLHIGMAFAFGMSLGFVIRLLFPKFVHLPSAVGLLAALVYAWLADFSLPTTRAFSVCVIYLVLKAALVHWSPWRVLLLAVSIQLFIEPFASFTMSFWLSYLSVVAVLLAVNVVQQRRGNWQTKLSSLLKIQLVLTLLIVPISGAFFSGTSLVSIAYNLVFIPWFGFLVVPLMFLALIVTPISFQLAGMLWQLVDWVLLPLTWSLQFAVGSWHFVSLPLTLTILAVAICGLLRRFLNRGSFVTLVILVTGVALFYERTTNSWRVDVLDVGHGLAVLIEKHGKVTLYDTGKVWNSGSIAQQVISPILHRRGFGTIDMFIISHADSDHAGGRQYIEQHFSPAQRFSSQNYANYRSCIAGERWYWQALYFEVLWPPKQVNRAYNPHSCVVRVVDKESGFKLLLTGDIEAVSEWILMREPNKLESDVMLVPHHGSKSSSNPKFVQTVSPTLAIASLAKSNQWDMPAENVLSAYQEANAYWLDTGNHGQVSVFIERDNWYFEAKRSETFEPWYRQMLRKRVE</sequence>
<dbReference type="GO" id="GO:0005886">
    <property type="term" value="C:plasma membrane"/>
    <property type="evidence" value="ECO:0007669"/>
    <property type="project" value="UniProtKB-SubCell"/>
</dbReference>
<comment type="subcellular location">
    <subcellularLocation>
        <location evidence="1">Cell membrane</location>
        <topology evidence="1">Multi-pass membrane protein</topology>
    </subcellularLocation>
</comment>
<feature type="transmembrane region" description="Helical" evidence="6">
    <location>
        <begin position="474"/>
        <end position="490"/>
    </location>
</feature>
<dbReference type="InterPro" id="IPR052159">
    <property type="entry name" value="Competence_DNA_uptake"/>
</dbReference>
<feature type="transmembrane region" description="Helical" evidence="6">
    <location>
        <begin position="264"/>
        <end position="282"/>
    </location>
</feature>
<evidence type="ECO:0000256" key="4">
    <source>
        <dbReference type="ARBA" id="ARBA00022989"/>
    </source>
</evidence>
<feature type="transmembrane region" description="Helical" evidence="6">
    <location>
        <begin position="328"/>
        <end position="349"/>
    </location>
</feature>
<evidence type="ECO:0000256" key="1">
    <source>
        <dbReference type="ARBA" id="ARBA00004651"/>
    </source>
</evidence>
<dbReference type="RefSeq" id="WP_255937771.1">
    <property type="nucleotide sequence ID" value="NZ_CP050467.1"/>
</dbReference>
<keyword evidence="2" id="KW-1003">Cell membrane</keyword>
<keyword evidence="5 6" id="KW-0472">Membrane</keyword>
<feature type="transmembrane region" description="Helical" evidence="6">
    <location>
        <begin position="446"/>
        <end position="467"/>
    </location>
</feature>
<dbReference type="InterPro" id="IPR036866">
    <property type="entry name" value="RibonucZ/Hydroxyglut_hydro"/>
</dbReference>
<evidence type="ECO:0000256" key="5">
    <source>
        <dbReference type="ARBA" id="ARBA00023136"/>
    </source>
</evidence>
<evidence type="ECO:0000259" key="7">
    <source>
        <dbReference type="SMART" id="SM00849"/>
    </source>
</evidence>
<dbReference type="InterPro" id="IPR004477">
    <property type="entry name" value="ComEC_N"/>
</dbReference>
<dbReference type="EMBL" id="CP050467">
    <property type="protein sequence ID" value="UTZ25808.1"/>
    <property type="molecule type" value="Genomic_DNA"/>
</dbReference>
<organism evidence="8 9">
    <name type="scientific">Vibrio campbellii</name>
    <dbReference type="NCBI Taxonomy" id="680"/>
    <lineage>
        <taxon>Bacteria</taxon>
        <taxon>Pseudomonadati</taxon>
        <taxon>Pseudomonadota</taxon>
        <taxon>Gammaproteobacteria</taxon>
        <taxon>Vibrionales</taxon>
        <taxon>Vibrionaceae</taxon>
        <taxon>Vibrio</taxon>
    </lineage>
</organism>
<dbReference type="Gene3D" id="3.60.15.10">
    <property type="entry name" value="Ribonuclease Z/Hydroxyacylglutathione hydrolase-like"/>
    <property type="match status" value="1"/>
</dbReference>
<name>A0AAE9SLR2_9VIBR</name>
<dbReference type="NCBIfam" id="TIGR00360">
    <property type="entry name" value="ComEC_N-term"/>
    <property type="match status" value="1"/>
</dbReference>
<evidence type="ECO:0000256" key="3">
    <source>
        <dbReference type="ARBA" id="ARBA00022692"/>
    </source>
</evidence>
<proteinExistence type="predicted"/>
<evidence type="ECO:0000313" key="8">
    <source>
        <dbReference type="EMBL" id="UTZ25808.1"/>
    </source>
</evidence>
<dbReference type="SMART" id="SM00849">
    <property type="entry name" value="Lactamase_B"/>
    <property type="match status" value="1"/>
</dbReference>
<gene>
    <name evidence="8" type="ORF">HB761_02975</name>
</gene>
<dbReference type="AlphaFoldDB" id="A0AAE9SLR2"/>
<dbReference type="InterPro" id="IPR004797">
    <property type="entry name" value="Competence_ComEC/Rec2"/>
</dbReference>
<evidence type="ECO:0000256" key="6">
    <source>
        <dbReference type="SAM" id="Phobius"/>
    </source>
</evidence>
<reference evidence="8" key="1">
    <citation type="submission" date="2020-03" db="EMBL/GenBank/DDBJ databases">
        <title>Five strains of Vibrio campbellii isolated from Mariana Trench.</title>
        <authorList>
            <person name="Liang J."/>
            <person name="Zhang X.-H."/>
        </authorList>
    </citation>
    <scope>NUCLEOTIDE SEQUENCE</scope>
    <source>
        <strain evidence="8">LJC014</strain>
    </source>
</reference>
<dbReference type="GO" id="GO:0030420">
    <property type="term" value="P:establishment of competence for transformation"/>
    <property type="evidence" value="ECO:0007669"/>
    <property type="project" value="InterPro"/>
</dbReference>
<dbReference type="InterPro" id="IPR035681">
    <property type="entry name" value="ComA-like_MBL"/>
</dbReference>
<feature type="transmembrane region" description="Helical" evidence="6">
    <location>
        <begin position="48"/>
        <end position="67"/>
    </location>
</feature>
<evidence type="ECO:0000256" key="2">
    <source>
        <dbReference type="ARBA" id="ARBA00022475"/>
    </source>
</evidence>
<feature type="transmembrane region" description="Helical" evidence="6">
    <location>
        <begin position="229"/>
        <end position="258"/>
    </location>
</feature>
<evidence type="ECO:0000313" key="9">
    <source>
        <dbReference type="Proteomes" id="UP001058687"/>
    </source>
</evidence>
<dbReference type="NCBIfam" id="TIGR00361">
    <property type="entry name" value="ComEC_Rec2"/>
    <property type="match status" value="1"/>
</dbReference>
<dbReference type="CDD" id="cd07731">
    <property type="entry name" value="ComA-like_MBL-fold"/>
    <property type="match status" value="1"/>
</dbReference>
<dbReference type="SUPFAM" id="SSF56281">
    <property type="entry name" value="Metallo-hydrolase/oxidoreductase"/>
    <property type="match status" value="1"/>
</dbReference>
<dbReference type="InterPro" id="IPR001279">
    <property type="entry name" value="Metallo-B-lactamas"/>
</dbReference>